<evidence type="ECO:0000313" key="3">
    <source>
        <dbReference type="Proteomes" id="UP001241747"/>
    </source>
</evidence>
<dbReference type="PANTHER" id="PTHR30050:SF2">
    <property type="entry name" value="CHROMOSOMAL REPLICATION INITIATOR PROTEIN DNAA"/>
    <property type="match status" value="1"/>
</dbReference>
<gene>
    <name evidence="2" type="ORF">QOZ94_002773</name>
</gene>
<dbReference type="InterPro" id="IPR010921">
    <property type="entry name" value="Trp_repressor/repl_initiator"/>
</dbReference>
<proteinExistence type="predicted"/>
<accession>A0ABU0LFP7</accession>
<evidence type="ECO:0000313" key="2">
    <source>
        <dbReference type="EMBL" id="MDQ0505969.1"/>
    </source>
</evidence>
<dbReference type="InterPro" id="IPR018312">
    <property type="entry name" value="Chromosome_initiator_DnaA_CS"/>
</dbReference>
<dbReference type="CDD" id="cd06571">
    <property type="entry name" value="Bac_DnaA_C"/>
    <property type="match status" value="1"/>
</dbReference>
<sequence>MSICSLRIDPEEIAVPAGRDAQRAHYAVVRRRLDKTAHVVMGPDQSEHVSTWRDRTDGKWLRVNFLSATGWPSTCPGWGAGKLISVQDPECGDEFRQPRRVLVRDIIATVADYYEIRAYDLLSQRRTRPLIIPRQIAMYFARELTPKSLPEIGGYFGGRDHTTVLHAARKIERLIKLNPELAESVVALRMQLTGDAA</sequence>
<dbReference type="InterPro" id="IPR013159">
    <property type="entry name" value="DnaA_C"/>
</dbReference>
<evidence type="ECO:0000259" key="1">
    <source>
        <dbReference type="SMART" id="SM00760"/>
    </source>
</evidence>
<reference evidence="2 3" key="1">
    <citation type="submission" date="2023-07" db="EMBL/GenBank/DDBJ databases">
        <title>Genomic Encyclopedia of Type Strains, Phase IV (KMG-IV): sequencing the most valuable type-strain genomes for metagenomic binning, comparative biology and taxonomic classification.</title>
        <authorList>
            <person name="Goeker M."/>
        </authorList>
    </citation>
    <scope>NUCLEOTIDE SEQUENCE [LARGE SCALE GENOMIC DNA]</scope>
    <source>
        <strain evidence="2 3">DSM 3770</strain>
    </source>
</reference>
<keyword evidence="3" id="KW-1185">Reference proteome</keyword>
<dbReference type="SMART" id="SM00760">
    <property type="entry name" value="Bac_DnaA_C"/>
    <property type="match status" value="1"/>
</dbReference>
<feature type="domain" description="Chromosomal replication initiator DnaA C-terminal" evidence="1">
    <location>
        <begin position="102"/>
        <end position="171"/>
    </location>
</feature>
<name>A0ABU0LFP7_XANAG</name>
<dbReference type="Pfam" id="PF08299">
    <property type="entry name" value="Bac_DnaA_C"/>
    <property type="match status" value="1"/>
</dbReference>
<protein>
    <recommendedName>
        <fullName evidence="1">Chromosomal replication initiator DnaA C-terminal domain-containing protein</fullName>
    </recommendedName>
</protein>
<dbReference type="PROSITE" id="PS01008">
    <property type="entry name" value="DNAA"/>
    <property type="match status" value="1"/>
</dbReference>
<dbReference type="Gene3D" id="1.10.1750.10">
    <property type="match status" value="1"/>
</dbReference>
<organism evidence="2 3">
    <name type="scientific">Xanthobacter agilis</name>
    <dbReference type="NCBI Taxonomy" id="47492"/>
    <lineage>
        <taxon>Bacteria</taxon>
        <taxon>Pseudomonadati</taxon>
        <taxon>Pseudomonadota</taxon>
        <taxon>Alphaproteobacteria</taxon>
        <taxon>Hyphomicrobiales</taxon>
        <taxon>Xanthobacteraceae</taxon>
        <taxon>Xanthobacter</taxon>
    </lineage>
</organism>
<comment type="caution">
    <text evidence="2">The sequence shown here is derived from an EMBL/GenBank/DDBJ whole genome shotgun (WGS) entry which is preliminary data.</text>
</comment>
<dbReference type="EMBL" id="JAUSVY010000006">
    <property type="protein sequence ID" value="MDQ0505969.1"/>
    <property type="molecule type" value="Genomic_DNA"/>
</dbReference>
<dbReference type="SUPFAM" id="SSF48295">
    <property type="entry name" value="TrpR-like"/>
    <property type="match status" value="1"/>
</dbReference>
<dbReference type="PANTHER" id="PTHR30050">
    <property type="entry name" value="CHROMOSOMAL REPLICATION INITIATOR PROTEIN DNAA"/>
    <property type="match status" value="1"/>
</dbReference>
<dbReference type="Proteomes" id="UP001241747">
    <property type="component" value="Unassembled WGS sequence"/>
</dbReference>